<evidence type="ECO:0000313" key="2">
    <source>
        <dbReference type="Proteomes" id="UP001604277"/>
    </source>
</evidence>
<protein>
    <submittedName>
        <fullName evidence="1">Uncharacterized protein</fullName>
    </submittedName>
</protein>
<accession>A0ABD1RI03</accession>
<dbReference type="EMBL" id="JBFOLJ010000012">
    <property type="protein sequence ID" value="KAL2488058.1"/>
    <property type="molecule type" value="Genomic_DNA"/>
</dbReference>
<evidence type="ECO:0000313" key="1">
    <source>
        <dbReference type="EMBL" id="KAL2488058.1"/>
    </source>
</evidence>
<gene>
    <name evidence="1" type="ORF">Fot_41350</name>
</gene>
<dbReference type="AlphaFoldDB" id="A0ABD1RI03"/>
<organism evidence="1 2">
    <name type="scientific">Forsythia ovata</name>
    <dbReference type="NCBI Taxonomy" id="205694"/>
    <lineage>
        <taxon>Eukaryota</taxon>
        <taxon>Viridiplantae</taxon>
        <taxon>Streptophyta</taxon>
        <taxon>Embryophyta</taxon>
        <taxon>Tracheophyta</taxon>
        <taxon>Spermatophyta</taxon>
        <taxon>Magnoliopsida</taxon>
        <taxon>eudicotyledons</taxon>
        <taxon>Gunneridae</taxon>
        <taxon>Pentapetalae</taxon>
        <taxon>asterids</taxon>
        <taxon>lamiids</taxon>
        <taxon>Lamiales</taxon>
        <taxon>Oleaceae</taxon>
        <taxon>Forsythieae</taxon>
        <taxon>Forsythia</taxon>
    </lineage>
</organism>
<comment type="caution">
    <text evidence="1">The sequence shown here is derived from an EMBL/GenBank/DDBJ whole genome shotgun (WGS) entry which is preliminary data.</text>
</comment>
<reference evidence="2" key="1">
    <citation type="submission" date="2024-07" db="EMBL/GenBank/DDBJ databases">
        <title>Two chromosome-level genome assemblies of Korean endemic species Abeliophyllum distichum and Forsythia ovata (Oleaceae).</title>
        <authorList>
            <person name="Jang H."/>
        </authorList>
    </citation>
    <scope>NUCLEOTIDE SEQUENCE [LARGE SCALE GENOMIC DNA]</scope>
</reference>
<dbReference type="Proteomes" id="UP001604277">
    <property type="component" value="Unassembled WGS sequence"/>
</dbReference>
<sequence>MKALMIRLFLIEKCQDLDMLVVEVEAFLGISLREFQLDLVIVHSTEWSLEGMGSLKYPHQCIKMVETIMGKFASKKESDAVGFSVDSLSAHLHLLRRIGLRPRLKIM</sequence>
<proteinExistence type="predicted"/>
<keyword evidence="2" id="KW-1185">Reference proteome</keyword>
<name>A0ABD1RI03_9LAMI</name>